<comment type="cofactor">
    <cofactor evidence="1 7">
        <name>heme</name>
        <dbReference type="ChEBI" id="CHEBI:30413"/>
    </cofactor>
</comment>
<accession>A0A136JH17</accession>
<reference evidence="9" key="1">
    <citation type="submission" date="2016-02" db="EMBL/GenBank/DDBJ databases">
        <title>Draft genome sequence of Microdochium bolleyi, a fungal endophyte of beachgrass.</title>
        <authorList>
            <consortium name="DOE Joint Genome Institute"/>
            <person name="David A.S."/>
            <person name="May G."/>
            <person name="Haridas S."/>
            <person name="Lim J."/>
            <person name="Wang M."/>
            <person name="Labutti K."/>
            <person name="Lipzen A."/>
            <person name="Barry K."/>
            <person name="Grigoriev I.V."/>
        </authorList>
    </citation>
    <scope>NUCLEOTIDE SEQUENCE [LARGE SCALE GENOMIC DNA]</scope>
    <source>
        <strain evidence="9">J235TASD1</strain>
    </source>
</reference>
<evidence type="ECO:0000256" key="7">
    <source>
        <dbReference type="PIRSR" id="PIRSR602403-1"/>
    </source>
</evidence>
<dbReference type="EMBL" id="KQ964245">
    <property type="protein sequence ID" value="KXJ96447.1"/>
    <property type="molecule type" value="Genomic_DNA"/>
</dbReference>
<evidence type="ECO:0000256" key="1">
    <source>
        <dbReference type="ARBA" id="ARBA00001971"/>
    </source>
</evidence>
<keyword evidence="6" id="KW-0503">Monooxygenase</keyword>
<dbReference type="PANTHER" id="PTHR24304">
    <property type="entry name" value="CYTOCHROME P450 FAMILY 7"/>
    <property type="match status" value="1"/>
</dbReference>
<dbReference type="InParanoid" id="A0A136JH17"/>
<dbReference type="InterPro" id="IPR002403">
    <property type="entry name" value="Cyt_P450_E_grp-IV"/>
</dbReference>
<evidence type="ECO:0000256" key="2">
    <source>
        <dbReference type="ARBA" id="ARBA00010617"/>
    </source>
</evidence>
<dbReference type="GO" id="GO:0020037">
    <property type="term" value="F:heme binding"/>
    <property type="evidence" value="ECO:0007669"/>
    <property type="project" value="InterPro"/>
</dbReference>
<dbReference type="Gene3D" id="1.10.630.10">
    <property type="entry name" value="Cytochrome P450"/>
    <property type="match status" value="1"/>
</dbReference>
<keyword evidence="3 7" id="KW-0349">Heme</keyword>
<sequence>MTILSKLVLDAGEVPASVWLLLATASAATLVKLLWRPSIPKNAPKWWRENDWPILGALRFYSARPDFMLNAARHTPGGNFSFYIGKKHLVALTGEEGRKTYFDNKDLGFSEGFAELLTGQPAAPAQMERFSQWFAKSLLAMLKKDQFVRNLDALTGDTRSMFESIGAIEPCAANPEWRVMDPFHHLYRTVYKLTMRTVGAEDIAEDPKLLEETLEHFETFESLSSLTRIIFPWMPTYNYVRRMYKGARLAMVFKTIIAKRKETGKKRHDALQYLIDQGGDLQDVIAFVIAALFAGLLNSGINAGWIPVFLTQNEEWMARVRAEVDGVVAKRRKTPQQSAADVLDTLSIEDWEAEFPMADLCLRESIRFALPGASFRKNLSGRDIEIGGSGGQVIPNGAFATYLLEDVHFNPDVYSDMNTFDPSRYLEDRAEDKKAAHAYLGWGSGRHPCLGMRFAKLENALILAYFVAMYEFELAADAQGNPATKAPPLPNRLENAAQKPAETQWLRFKPRTDAAAVGQVSAAAA</sequence>
<dbReference type="GO" id="GO:0016705">
    <property type="term" value="F:oxidoreductase activity, acting on paired donors, with incorporation or reduction of molecular oxygen"/>
    <property type="evidence" value="ECO:0007669"/>
    <property type="project" value="InterPro"/>
</dbReference>
<evidence type="ECO:0000256" key="3">
    <source>
        <dbReference type="ARBA" id="ARBA00022617"/>
    </source>
</evidence>
<dbReference type="InterPro" id="IPR050529">
    <property type="entry name" value="CYP450_sterol_14alpha_dmase"/>
</dbReference>
<dbReference type="InterPro" id="IPR001128">
    <property type="entry name" value="Cyt_P450"/>
</dbReference>
<dbReference type="InterPro" id="IPR036396">
    <property type="entry name" value="Cyt_P450_sf"/>
</dbReference>
<evidence type="ECO:0000313" key="8">
    <source>
        <dbReference type="EMBL" id="KXJ96447.1"/>
    </source>
</evidence>
<comment type="similarity">
    <text evidence="2">Belongs to the cytochrome P450 family.</text>
</comment>
<feature type="binding site" description="axial binding residue" evidence="7">
    <location>
        <position position="449"/>
    </location>
    <ligand>
        <name>heme</name>
        <dbReference type="ChEBI" id="CHEBI:30413"/>
    </ligand>
    <ligandPart>
        <name>Fe</name>
        <dbReference type="ChEBI" id="CHEBI:18248"/>
    </ligandPart>
</feature>
<organism evidence="8 9">
    <name type="scientific">Microdochium bolleyi</name>
    <dbReference type="NCBI Taxonomy" id="196109"/>
    <lineage>
        <taxon>Eukaryota</taxon>
        <taxon>Fungi</taxon>
        <taxon>Dikarya</taxon>
        <taxon>Ascomycota</taxon>
        <taxon>Pezizomycotina</taxon>
        <taxon>Sordariomycetes</taxon>
        <taxon>Xylariomycetidae</taxon>
        <taxon>Xylariales</taxon>
        <taxon>Microdochiaceae</taxon>
        <taxon>Microdochium</taxon>
    </lineage>
</organism>
<keyword evidence="5 7" id="KW-0408">Iron</keyword>
<protein>
    <submittedName>
        <fullName evidence="8">Cytochrome P450 6A1</fullName>
    </submittedName>
</protein>
<keyword evidence="6" id="KW-0560">Oxidoreductase</keyword>
<dbReference type="Proteomes" id="UP000070501">
    <property type="component" value="Unassembled WGS sequence"/>
</dbReference>
<dbReference type="SUPFAM" id="SSF48264">
    <property type="entry name" value="Cytochrome P450"/>
    <property type="match status" value="1"/>
</dbReference>
<proteinExistence type="inferred from homology"/>
<keyword evidence="9" id="KW-1185">Reference proteome</keyword>
<dbReference type="GO" id="GO:0005506">
    <property type="term" value="F:iron ion binding"/>
    <property type="evidence" value="ECO:0007669"/>
    <property type="project" value="InterPro"/>
</dbReference>
<dbReference type="OrthoDB" id="1055148at2759"/>
<dbReference type="Pfam" id="PF00067">
    <property type="entry name" value="p450"/>
    <property type="match status" value="1"/>
</dbReference>
<name>A0A136JH17_9PEZI</name>
<keyword evidence="4 7" id="KW-0479">Metal-binding</keyword>
<dbReference type="AlphaFoldDB" id="A0A136JH17"/>
<evidence type="ECO:0000256" key="6">
    <source>
        <dbReference type="ARBA" id="ARBA00023033"/>
    </source>
</evidence>
<dbReference type="PANTHER" id="PTHR24304:SF2">
    <property type="entry name" value="24-HYDROXYCHOLESTEROL 7-ALPHA-HYDROXYLASE"/>
    <property type="match status" value="1"/>
</dbReference>
<dbReference type="GO" id="GO:0004497">
    <property type="term" value="F:monooxygenase activity"/>
    <property type="evidence" value="ECO:0007669"/>
    <property type="project" value="UniProtKB-KW"/>
</dbReference>
<dbReference type="STRING" id="196109.A0A136JH17"/>
<evidence type="ECO:0000313" key="9">
    <source>
        <dbReference type="Proteomes" id="UP000070501"/>
    </source>
</evidence>
<evidence type="ECO:0000256" key="4">
    <source>
        <dbReference type="ARBA" id="ARBA00022723"/>
    </source>
</evidence>
<gene>
    <name evidence="8" type="ORF">Micbo1qcDRAFT_229358</name>
</gene>
<evidence type="ECO:0000256" key="5">
    <source>
        <dbReference type="ARBA" id="ARBA00023004"/>
    </source>
</evidence>
<dbReference type="PRINTS" id="PR00465">
    <property type="entry name" value="EP450IV"/>
</dbReference>